<keyword evidence="2" id="KW-1185">Reference proteome</keyword>
<dbReference type="AlphaFoldDB" id="T0KZJ5"/>
<dbReference type="Proteomes" id="UP000053780">
    <property type="component" value="Unassembled WGS sequence"/>
</dbReference>
<evidence type="ECO:0000313" key="1">
    <source>
        <dbReference type="EMBL" id="EQB60727.1"/>
    </source>
</evidence>
<dbReference type="HOGENOM" id="CLU_1865681_0_0_1"/>
<accession>T0KZJ5</accession>
<organism evidence="1 2">
    <name type="scientific">Vairimorpha apis BRL 01</name>
    <dbReference type="NCBI Taxonomy" id="1037528"/>
    <lineage>
        <taxon>Eukaryota</taxon>
        <taxon>Fungi</taxon>
        <taxon>Fungi incertae sedis</taxon>
        <taxon>Microsporidia</taxon>
        <taxon>Nosematidae</taxon>
        <taxon>Vairimorpha</taxon>
    </lineage>
</organism>
<dbReference type="EMBL" id="KE647246">
    <property type="protein sequence ID" value="EQB60727.1"/>
    <property type="molecule type" value="Genomic_DNA"/>
</dbReference>
<protein>
    <submittedName>
        <fullName evidence="1">Uncharacterized protein</fullName>
    </submittedName>
</protein>
<dbReference type="OrthoDB" id="28112at2759"/>
<reference evidence="1 2" key="1">
    <citation type="journal article" date="2013" name="BMC Genomics">
        <title>Genome sequencing and comparative genomics of honey bee microsporidia, Nosema apis reveal novel insights into host-parasite interactions.</title>
        <authorList>
            <person name="Chen Yp."/>
            <person name="Pettis J.S."/>
            <person name="Zhao Y."/>
            <person name="Liu X."/>
            <person name="Tallon L.J."/>
            <person name="Sadzewicz L.D."/>
            <person name="Li R."/>
            <person name="Zheng H."/>
            <person name="Huang S."/>
            <person name="Zhang X."/>
            <person name="Hamilton M.C."/>
            <person name="Pernal S.F."/>
            <person name="Melathopoulos A.P."/>
            <person name="Yan X."/>
            <person name="Evans J.D."/>
        </authorList>
    </citation>
    <scope>NUCLEOTIDE SEQUENCE [LARGE SCALE GENOMIC DNA]</scope>
    <source>
        <strain evidence="1 2">BRL 01</strain>
    </source>
</reference>
<proteinExistence type="predicted"/>
<dbReference type="VEuPathDB" id="MicrosporidiaDB:NAPIS_ORF01709"/>
<sequence>MFTDYAVKKHLVSDMKDVYSAYCLKNASDTDLWIFCSINLFKVGDIESSRNMFLKCIRLNPKNLKIKIEFFRMEVLNIAKNIENLEEDEELEDGYLDVAYNIYLDIVELSENFDVKNELLQISMSVSELHKKICSNV</sequence>
<name>T0KZJ5_9MICR</name>
<evidence type="ECO:0000313" key="2">
    <source>
        <dbReference type="Proteomes" id="UP000053780"/>
    </source>
</evidence>
<gene>
    <name evidence="1" type="ORF">NAPIS_ORF01709</name>
</gene>